<name>A0A0F8WGU2_9ZZZZ</name>
<dbReference type="EMBL" id="LAZR01069617">
    <property type="protein sequence ID" value="KKK47360.1"/>
    <property type="molecule type" value="Genomic_DNA"/>
</dbReference>
<organism evidence="2">
    <name type="scientific">marine sediment metagenome</name>
    <dbReference type="NCBI Taxonomy" id="412755"/>
    <lineage>
        <taxon>unclassified sequences</taxon>
        <taxon>metagenomes</taxon>
        <taxon>ecological metagenomes</taxon>
    </lineage>
</organism>
<sequence>MTGRYNYWPGLKKKKFLDDVRRMKASLTTIADLNCLPPSTGMQWAREAGLTKGRPKYTRVREKGKKSATDQENRHRHALLVVAMKYLLILNMDGANSFRWPVRRSV</sequence>
<protein>
    <submittedName>
        <fullName evidence="2">Uncharacterized protein</fullName>
    </submittedName>
</protein>
<accession>A0A0F8WGU2</accession>
<proteinExistence type="predicted"/>
<evidence type="ECO:0000313" key="2">
    <source>
        <dbReference type="EMBL" id="KKK47360.1"/>
    </source>
</evidence>
<dbReference type="AlphaFoldDB" id="A0A0F8WGU2"/>
<feature type="compositionally biased region" description="Basic and acidic residues" evidence="1">
    <location>
        <begin position="59"/>
        <end position="73"/>
    </location>
</feature>
<comment type="caution">
    <text evidence="2">The sequence shown here is derived from an EMBL/GenBank/DDBJ whole genome shotgun (WGS) entry which is preliminary data.</text>
</comment>
<reference evidence="2" key="1">
    <citation type="journal article" date="2015" name="Nature">
        <title>Complex archaea that bridge the gap between prokaryotes and eukaryotes.</title>
        <authorList>
            <person name="Spang A."/>
            <person name="Saw J.H."/>
            <person name="Jorgensen S.L."/>
            <person name="Zaremba-Niedzwiedzka K."/>
            <person name="Martijn J."/>
            <person name="Lind A.E."/>
            <person name="van Eijk R."/>
            <person name="Schleper C."/>
            <person name="Guy L."/>
            <person name="Ettema T.J."/>
        </authorList>
    </citation>
    <scope>NUCLEOTIDE SEQUENCE</scope>
</reference>
<feature type="region of interest" description="Disordered" evidence="1">
    <location>
        <begin position="53"/>
        <end position="73"/>
    </location>
</feature>
<evidence type="ECO:0000256" key="1">
    <source>
        <dbReference type="SAM" id="MobiDB-lite"/>
    </source>
</evidence>
<gene>
    <name evidence="2" type="ORF">LCGC14_3156000</name>
</gene>